<comment type="subcellular location">
    <subcellularLocation>
        <location evidence="1 7">Cell outer membrane</location>
        <topology evidence="1 7">Multi-pass membrane protein</topology>
    </subcellularLocation>
</comment>
<dbReference type="STRING" id="1484053.SAMN05444274_10457"/>
<dbReference type="Gene3D" id="2.170.130.10">
    <property type="entry name" value="TonB-dependent receptor, plug domain"/>
    <property type="match status" value="1"/>
</dbReference>
<keyword evidence="11" id="KW-1185">Reference proteome</keyword>
<evidence type="ECO:0000256" key="2">
    <source>
        <dbReference type="ARBA" id="ARBA00022448"/>
    </source>
</evidence>
<dbReference type="InterPro" id="IPR008969">
    <property type="entry name" value="CarboxyPept-like_regulatory"/>
</dbReference>
<protein>
    <submittedName>
        <fullName evidence="10">TonB-linked outer membrane protein, SusC/RagA family</fullName>
    </submittedName>
</protein>
<feature type="domain" description="TonB-dependent receptor plug" evidence="9">
    <location>
        <begin position="140"/>
        <end position="267"/>
    </location>
</feature>
<dbReference type="SUPFAM" id="SSF49464">
    <property type="entry name" value="Carboxypeptidase regulatory domain-like"/>
    <property type="match status" value="1"/>
</dbReference>
<dbReference type="Pfam" id="PF13715">
    <property type="entry name" value="CarbopepD_reg_2"/>
    <property type="match status" value="1"/>
</dbReference>
<dbReference type="Gene3D" id="2.60.40.1120">
    <property type="entry name" value="Carboxypeptidase-like, regulatory domain"/>
    <property type="match status" value="1"/>
</dbReference>
<evidence type="ECO:0000313" key="10">
    <source>
        <dbReference type="EMBL" id="SHF21205.1"/>
    </source>
</evidence>
<keyword evidence="2 7" id="KW-0813">Transport</keyword>
<reference evidence="10 11" key="1">
    <citation type="submission" date="2016-11" db="EMBL/GenBank/DDBJ databases">
        <authorList>
            <person name="Jaros S."/>
            <person name="Januszkiewicz K."/>
            <person name="Wedrychowicz H."/>
        </authorList>
    </citation>
    <scope>NUCLEOTIDE SEQUENCE [LARGE SCALE GENOMIC DNA]</scope>
    <source>
        <strain evidence="10 11">DSM 26910</strain>
    </source>
</reference>
<dbReference type="InterPro" id="IPR039426">
    <property type="entry name" value="TonB-dep_rcpt-like"/>
</dbReference>
<organism evidence="10 11">
    <name type="scientific">Mariniphaga anaerophila</name>
    <dbReference type="NCBI Taxonomy" id="1484053"/>
    <lineage>
        <taxon>Bacteria</taxon>
        <taxon>Pseudomonadati</taxon>
        <taxon>Bacteroidota</taxon>
        <taxon>Bacteroidia</taxon>
        <taxon>Marinilabiliales</taxon>
        <taxon>Prolixibacteraceae</taxon>
        <taxon>Mariniphaga</taxon>
    </lineage>
</organism>
<dbReference type="NCBIfam" id="TIGR04056">
    <property type="entry name" value="OMP_RagA_SusC"/>
    <property type="match status" value="1"/>
</dbReference>
<dbReference type="InterPro" id="IPR023996">
    <property type="entry name" value="TonB-dep_OMP_SusC/RagA"/>
</dbReference>
<keyword evidence="4 7" id="KW-0812">Transmembrane</keyword>
<dbReference type="Pfam" id="PF07715">
    <property type="entry name" value="Plug"/>
    <property type="match status" value="1"/>
</dbReference>
<evidence type="ECO:0000256" key="4">
    <source>
        <dbReference type="ARBA" id="ARBA00022692"/>
    </source>
</evidence>
<dbReference type="Gene3D" id="2.40.170.20">
    <property type="entry name" value="TonB-dependent receptor, beta-barrel domain"/>
    <property type="match status" value="1"/>
</dbReference>
<name>A0A1M4ZTD9_9BACT</name>
<sequence length="1081" mass="119700">MKNELVEKKIRVSLILTIFFMIGSMIHVSALPSHADARKNRNSVQQQLQVSGRVTDSDNHPLPGVTVMINKTTTGTITDFDGNYTITVPNAGMAELVFSFVGFNSQTIQVSGRTEISVQLSEALINLDEVVVVGYGEISKRDLTGSVAKVAESEAVARQYNSVDALLQGRATGVQVSSNAGSPGGAISVRIRGTNSLRGNNEPLYVIDGIIINSAAEDVTNASTDSNELQTDQNGLTGLNPRDIESIEILKDASATAIYGSRGANGVVLITTKQGDKGHRTKINLYSSVEFNWTAKNIDVLDPIGFAKYQNERNEFEGSNLNYQISNDQVFSITYEGDVPLVGTTPLQLVNWQDEIYKLSVSHNEGVSISGSNNKTNYYFSAGYNDINGIVETTNIKKGDLRLNLSQQLSPKLKMDNRIAFMYQDGTFAQAGSKSGGARSFTKQVLLSKPIIGFDPNNSEELDLGISNPYAWLSDFDDLTKETRVTLSSSFEYEILKGLKYTLRGGLDYRNKERSRWYGSEVYVGNMNNGLANYSYLKRYSYTIDNLLMYNKKLDGGDRINATLGVTYDGSEVENKVYEVSDFPDKSLRGSSPQLGQLIQQPLALLNADEAIFSALGRINYSLKDRYIFTATFRADQSSKFTKENQWGYFPSAAFAWRANEEQFLKDLDIFYNLKFRLGWGQTGNQGISPYQTLASYATNYYTNAAGNTIIGNSPARIPNKELTWETTDQYNAGVDVSVFKGRLNATFDVYYKRTIDLLQEIELGPSNGFDKMTINRGTIENKGLELGIDGTLINKKDFSFDMGGRVAFNRGKVLELGLDPTPVWRNGVETHVVYYQGNGISSGQYLHFPVNAFMEGEALGLFWGYETNGIYLDEEAAIAGPTFQGTPNQAGDVIYVDHNGDGNISDADLTIVGDPNPDFSFGFDFNLNYKQFSLKVLFDGVYGNEIINGYNTQLAFPEAQANNILKDAYENAWRTEAPSDKYPRIGYRYSSAVFSDRIVEDGSYLRLNIVTLGYDLPLKSGKLFQNVNVYVSGRNLFYITNYSGYEPQVTSFLRDGTIMGVDWVGTPNVKSVLFGINVTF</sequence>
<proteinExistence type="inferred from homology"/>
<dbReference type="PROSITE" id="PS52016">
    <property type="entry name" value="TONB_DEPENDENT_REC_3"/>
    <property type="match status" value="1"/>
</dbReference>
<evidence type="ECO:0000313" key="11">
    <source>
        <dbReference type="Proteomes" id="UP000184164"/>
    </source>
</evidence>
<keyword evidence="3 7" id="KW-1134">Transmembrane beta strand</keyword>
<dbReference type="FunFam" id="2.60.40.1120:FF:000003">
    <property type="entry name" value="Outer membrane protein Omp121"/>
    <property type="match status" value="1"/>
</dbReference>
<dbReference type="InterPro" id="IPR012910">
    <property type="entry name" value="Plug_dom"/>
</dbReference>
<feature type="transmembrane region" description="Helical" evidence="8">
    <location>
        <begin position="12"/>
        <end position="31"/>
    </location>
</feature>
<evidence type="ECO:0000256" key="7">
    <source>
        <dbReference type="PROSITE-ProRule" id="PRU01360"/>
    </source>
</evidence>
<comment type="similarity">
    <text evidence="7">Belongs to the TonB-dependent receptor family.</text>
</comment>
<evidence type="ECO:0000256" key="1">
    <source>
        <dbReference type="ARBA" id="ARBA00004571"/>
    </source>
</evidence>
<dbReference type="OrthoDB" id="9768177at2"/>
<dbReference type="InterPro" id="IPR023997">
    <property type="entry name" value="TonB-dep_OMP_SusC/RagA_CS"/>
</dbReference>
<dbReference type="NCBIfam" id="TIGR04057">
    <property type="entry name" value="SusC_RagA_signa"/>
    <property type="match status" value="1"/>
</dbReference>
<dbReference type="InterPro" id="IPR036942">
    <property type="entry name" value="Beta-barrel_TonB_sf"/>
</dbReference>
<accession>A0A1M4ZTD9</accession>
<keyword evidence="5 7" id="KW-0472">Membrane</keyword>
<dbReference type="GO" id="GO:0009279">
    <property type="term" value="C:cell outer membrane"/>
    <property type="evidence" value="ECO:0007669"/>
    <property type="project" value="UniProtKB-SubCell"/>
</dbReference>
<evidence type="ECO:0000256" key="3">
    <source>
        <dbReference type="ARBA" id="ARBA00022452"/>
    </source>
</evidence>
<evidence type="ECO:0000256" key="6">
    <source>
        <dbReference type="ARBA" id="ARBA00023237"/>
    </source>
</evidence>
<evidence type="ECO:0000259" key="9">
    <source>
        <dbReference type="Pfam" id="PF07715"/>
    </source>
</evidence>
<dbReference type="InterPro" id="IPR037066">
    <property type="entry name" value="Plug_dom_sf"/>
</dbReference>
<dbReference type="AlphaFoldDB" id="A0A1M4ZTD9"/>
<keyword evidence="6 7" id="KW-0998">Cell outer membrane</keyword>
<evidence type="ECO:0000256" key="5">
    <source>
        <dbReference type="ARBA" id="ARBA00023136"/>
    </source>
</evidence>
<keyword evidence="8" id="KW-1133">Transmembrane helix</keyword>
<dbReference type="EMBL" id="FQUM01000004">
    <property type="protein sequence ID" value="SHF21205.1"/>
    <property type="molecule type" value="Genomic_DNA"/>
</dbReference>
<dbReference type="SUPFAM" id="SSF56935">
    <property type="entry name" value="Porins"/>
    <property type="match status" value="1"/>
</dbReference>
<gene>
    <name evidence="10" type="ORF">SAMN05444274_10457</name>
</gene>
<evidence type="ECO:0000256" key="8">
    <source>
        <dbReference type="SAM" id="Phobius"/>
    </source>
</evidence>
<dbReference type="Proteomes" id="UP000184164">
    <property type="component" value="Unassembled WGS sequence"/>
</dbReference>
<dbReference type="RefSeq" id="WP_073000997.1">
    <property type="nucleotide sequence ID" value="NZ_FQUM01000004.1"/>
</dbReference>